<dbReference type="Gene3D" id="1.10.8.80">
    <property type="entry name" value="Magnesium chelatase subunit I, C-Terminal domain"/>
    <property type="match status" value="1"/>
</dbReference>
<dbReference type="RefSeq" id="WP_055066300.1">
    <property type="nucleotide sequence ID" value="NZ_CYZD01000011.1"/>
</dbReference>
<dbReference type="PANTHER" id="PTHR42759:SF5">
    <property type="entry name" value="METHANOL DEHYDROGENASE REGULATOR"/>
    <property type="match status" value="1"/>
</dbReference>
<dbReference type="SUPFAM" id="SSF52540">
    <property type="entry name" value="P-loop containing nucleoside triphosphate hydrolases"/>
    <property type="match status" value="1"/>
</dbReference>
<dbReference type="GO" id="GO:0005524">
    <property type="term" value="F:ATP binding"/>
    <property type="evidence" value="ECO:0007669"/>
    <property type="project" value="InterPro"/>
</dbReference>
<evidence type="ECO:0000313" key="4">
    <source>
        <dbReference type="Proteomes" id="UP000095409"/>
    </source>
</evidence>
<protein>
    <submittedName>
        <fullName evidence="3">Recombination factor protein RarA</fullName>
    </submittedName>
</protein>
<dbReference type="PIRSF" id="PIRSF002849">
    <property type="entry name" value="AAA_ATPase_chaperone_MoxR_prd"/>
    <property type="match status" value="1"/>
</dbReference>
<proteinExistence type="predicted"/>
<evidence type="ECO:0000259" key="2">
    <source>
        <dbReference type="Pfam" id="PF17863"/>
    </source>
</evidence>
<feature type="domain" description="ATPase AAA-3" evidence="1">
    <location>
        <begin position="35"/>
        <end position="165"/>
    </location>
</feature>
<dbReference type="InterPro" id="IPR011703">
    <property type="entry name" value="ATPase_AAA-3"/>
</dbReference>
<gene>
    <name evidence="3" type="ORF">ERS852394_02200</name>
</gene>
<dbReference type="Pfam" id="PF07726">
    <property type="entry name" value="AAA_3"/>
    <property type="match status" value="1"/>
</dbReference>
<evidence type="ECO:0000313" key="3">
    <source>
        <dbReference type="EMBL" id="CUO44273.1"/>
    </source>
</evidence>
<dbReference type="GO" id="GO:0016887">
    <property type="term" value="F:ATP hydrolysis activity"/>
    <property type="evidence" value="ECO:0007669"/>
    <property type="project" value="InterPro"/>
</dbReference>
<reference evidence="3 4" key="1">
    <citation type="submission" date="2015-09" db="EMBL/GenBank/DDBJ databases">
        <authorList>
            <consortium name="Pathogen Informatics"/>
        </authorList>
    </citation>
    <scope>NUCLEOTIDE SEQUENCE [LARGE SCALE GENOMIC DNA]</scope>
    <source>
        <strain evidence="3 4">2789STDY5608837</strain>
    </source>
</reference>
<dbReference type="Gene3D" id="3.40.50.300">
    <property type="entry name" value="P-loop containing nucleotide triphosphate hydrolases"/>
    <property type="match status" value="1"/>
</dbReference>
<dbReference type="EMBL" id="CYZD01000011">
    <property type="protein sequence ID" value="CUO44273.1"/>
    <property type="molecule type" value="Genomic_DNA"/>
</dbReference>
<dbReference type="AlphaFoldDB" id="A0A174F218"/>
<evidence type="ECO:0000259" key="1">
    <source>
        <dbReference type="Pfam" id="PF07726"/>
    </source>
</evidence>
<dbReference type="Proteomes" id="UP000095409">
    <property type="component" value="Unassembled WGS sequence"/>
</dbReference>
<sequence>MPQKITELQNQLEKIIKGKKDITDKILMAVLAKGHVLLEDVPGVGKTTTALALSRLMGMEFNRIQFTPDVVPSDVTGFTMYDKQSGQFSYRAGAVMCNLLLADEINRTSSKTQSALLEVMEEGKVTVDGETHCVPSPFVVIATENPVGSSGTQLLPESQLDRFMISVSMGYPDHQSLVELLRDRQRENPLENAKTVVSRDEVLELQKEVQEIYVADQVLDYVADLAEATRKHVLITLGLSPRGTLALVRMAKAAAYMKERDYVIPKDVQDVFKDVAAHRMILDSKARYQEKSAREILSEILADVAEPKVEG</sequence>
<dbReference type="Pfam" id="PF17863">
    <property type="entry name" value="AAA_lid_2"/>
    <property type="match status" value="1"/>
</dbReference>
<name>A0A174F218_9FIRM</name>
<feature type="domain" description="ChlI/MoxR AAA lid" evidence="2">
    <location>
        <begin position="228"/>
        <end position="300"/>
    </location>
</feature>
<dbReference type="InterPro" id="IPR041628">
    <property type="entry name" value="ChlI/MoxR_AAA_lid"/>
</dbReference>
<organism evidence="3 4">
    <name type="scientific">Blautia obeum</name>
    <dbReference type="NCBI Taxonomy" id="40520"/>
    <lineage>
        <taxon>Bacteria</taxon>
        <taxon>Bacillati</taxon>
        <taxon>Bacillota</taxon>
        <taxon>Clostridia</taxon>
        <taxon>Lachnospirales</taxon>
        <taxon>Lachnospiraceae</taxon>
        <taxon>Blautia</taxon>
    </lineage>
</organism>
<accession>A0A174F218</accession>
<dbReference type="InterPro" id="IPR027417">
    <property type="entry name" value="P-loop_NTPase"/>
</dbReference>
<dbReference type="InterPro" id="IPR050764">
    <property type="entry name" value="CbbQ/NirQ/NorQ/GpvN"/>
</dbReference>
<dbReference type="PANTHER" id="PTHR42759">
    <property type="entry name" value="MOXR FAMILY PROTEIN"/>
    <property type="match status" value="1"/>
</dbReference>